<dbReference type="GO" id="GO:0000049">
    <property type="term" value="F:tRNA binding"/>
    <property type="evidence" value="ECO:0007669"/>
    <property type="project" value="TreeGrafter"/>
</dbReference>
<proteinExistence type="predicted"/>
<dbReference type="RefSeq" id="WP_053233682.1">
    <property type="nucleotide sequence ID" value="NZ_CP011125.1"/>
</dbReference>
<gene>
    <name evidence="5" type="ORF">DB32_003666</name>
</gene>
<dbReference type="Proteomes" id="UP000034883">
    <property type="component" value="Chromosome"/>
</dbReference>
<dbReference type="GO" id="GO:0003746">
    <property type="term" value="F:translation elongation factor activity"/>
    <property type="evidence" value="ECO:0007669"/>
    <property type="project" value="UniProtKB-KW"/>
</dbReference>
<keyword evidence="5" id="KW-0648">Protein biosynthesis</keyword>
<dbReference type="Gene3D" id="3.30.930.10">
    <property type="entry name" value="Bira Bifunctional Protein, Domain 2"/>
    <property type="match status" value="1"/>
</dbReference>
<accession>A0A0F6W3K3</accession>
<feature type="domain" description="Aminoacyl-transfer RNA synthetases class-II family profile" evidence="4">
    <location>
        <begin position="110"/>
        <end position="401"/>
    </location>
</feature>
<keyword evidence="6" id="KW-1185">Reference proteome</keyword>
<dbReference type="PANTHER" id="PTHR42918">
    <property type="entry name" value="LYSYL-TRNA SYNTHETASE"/>
    <property type="match status" value="1"/>
</dbReference>
<dbReference type="EMBL" id="CP011125">
    <property type="protein sequence ID" value="AKF06517.1"/>
    <property type="molecule type" value="Genomic_DNA"/>
</dbReference>
<dbReference type="PANTHER" id="PTHR42918:SF6">
    <property type="entry name" value="ELONGATION FACTOR P--(R)-BETA-LYSINE LIGASE"/>
    <property type="match status" value="1"/>
</dbReference>
<dbReference type="NCBIfam" id="TIGR00462">
    <property type="entry name" value="genX"/>
    <property type="match status" value="1"/>
</dbReference>
<evidence type="ECO:0000256" key="3">
    <source>
        <dbReference type="ARBA" id="ARBA00022840"/>
    </source>
</evidence>
<keyword evidence="2" id="KW-0547">Nucleotide-binding</keyword>
<evidence type="ECO:0000313" key="5">
    <source>
        <dbReference type="EMBL" id="AKF06517.1"/>
    </source>
</evidence>
<dbReference type="GO" id="GO:0004824">
    <property type="term" value="F:lysine-tRNA ligase activity"/>
    <property type="evidence" value="ECO:0007669"/>
    <property type="project" value="InterPro"/>
</dbReference>
<dbReference type="InterPro" id="IPR004364">
    <property type="entry name" value="Aa-tRNA-synt_II"/>
</dbReference>
<keyword evidence="3" id="KW-0067">ATP-binding</keyword>
<dbReference type="KEGG" id="samy:DB32_003666"/>
<organism evidence="5 6">
    <name type="scientific">Sandaracinus amylolyticus</name>
    <dbReference type="NCBI Taxonomy" id="927083"/>
    <lineage>
        <taxon>Bacteria</taxon>
        <taxon>Pseudomonadati</taxon>
        <taxon>Myxococcota</taxon>
        <taxon>Polyangia</taxon>
        <taxon>Polyangiales</taxon>
        <taxon>Sandaracinaceae</taxon>
        <taxon>Sandaracinus</taxon>
    </lineage>
</organism>
<dbReference type="AlphaFoldDB" id="A0A0F6W3K3"/>
<dbReference type="GO" id="GO:0006430">
    <property type="term" value="P:lysyl-tRNA aminoacylation"/>
    <property type="evidence" value="ECO:0007669"/>
    <property type="project" value="InterPro"/>
</dbReference>
<dbReference type="PRINTS" id="PR00982">
    <property type="entry name" value="TRNASYNTHLYS"/>
</dbReference>
<evidence type="ECO:0000313" key="6">
    <source>
        <dbReference type="Proteomes" id="UP000034883"/>
    </source>
</evidence>
<dbReference type="InterPro" id="IPR045864">
    <property type="entry name" value="aa-tRNA-synth_II/BPL/LPL"/>
</dbReference>
<dbReference type="GO" id="GO:0005829">
    <property type="term" value="C:cytosol"/>
    <property type="evidence" value="ECO:0007669"/>
    <property type="project" value="TreeGrafter"/>
</dbReference>
<evidence type="ECO:0000256" key="2">
    <source>
        <dbReference type="ARBA" id="ARBA00022741"/>
    </source>
</evidence>
<sequence>MRASARVMIDELARVAAPSTVCVAGRVTFVGPDRVRVEDASGAIGIELAACAPPPDYAWVRVEGAWDGSQMRALSVDVLRAPIGERWRVHGEWVRTHQDARRRMTLLTQRAAIVRAVRGWLDGAGFVEVETPSAVPSPGLDLHLDAFSLGNAREPRWLITSPEYQMKRLLSGGLERIYQLCRCYRRGEEGSRHQPEFTMLEWYRALAGSDDVMRDTEQMVAHAARTVLGTTRVEGERGAIELAAPWERLTVDEAFERYAGVRVADVLPDEERFFRILTETIEPELGRARPVFLIEWPASMASLAQLLPNGRADRFEAFVDAMELCNGFGELTDAVEQRARLQHDQRAREARGLPVYPLDERFLAALEEGMPPSGGNALGVDRLVMLLLGARDIDDVVALSAARL</sequence>
<keyword evidence="5" id="KW-0251">Elongation factor</keyword>
<dbReference type="PROSITE" id="PS50862">
    <property type="entry name" value="AA_TRNA_LIGASE_II"/>
    <property type="match status" value="1"/>
</dbReference>
<protein>
    <submittedName>
        <fullName evidence="5">Translation elongation factor P</fullName>
    </submittedName>
</protein>
<keyword evidence="1" id="KW-0436">Ligase</keyword>
<name>A0A0F6W3K3_9BACT</name>
<dbReference type="STRING" id="927083.DB32_003666"/>
<dbReference type="Pfam" id="PF00152">
    <property type="entry name" value="tRNA-synt_2"/>
    <property type="match status" value="1"/>
</dbReference>
<dbReference type="SUPFAM" id="SSF55681">
    <property type="entry name" value="Class II aaRS and biotin synthetases"/>
    <property type="match status" value="1"/>
</dbReference>
<dbReference type="InterPro" id="IPR018149">
    <property type="entry name" value="Lys-tRNA-synth_II_C"/>
</dbReference>
<evidence type="ECO:0000256" key="1">
    <source>
        <dbReference type="ARBA" id="ARBA00022598"/>
    </source>
</evidence>
<reference evidence="5 6" key="1">
    <citation type="submission" date="2015-03" db="EMBL/GenBank/DDBJ databases">
        <title>Genome assembly of Sandaracinus amylolyticus DSM 53668.</title>
        <authorList>
            <person name="Sharma G."/>
            <person name="Subramanian S."/>
        </authorList>
    </citation>
    <scope>NUCLEOTIDE SEQUENCE [LARGE SCALE GENOMIC DNA]</scope>
    <source>
        <strain evidence="5 6">DSM 53668</strain>
    </source>
</reference>
<dbReference type="GO" id="GO:0005524">
    <property type="term" value="F:ATP binding"/>
    <property type="evidence" value="ECO:0007669"/>
    <property type="project" value="UniProtKB-KW"/>
</dbReference>
<evidence type="ECO:0000259" key="4">
    <source>
        <dbReference type="PROSITE" id="PS50862"/>
    </source>
</evidence>
<dbReference type="InterPro" id="IPR006195">
    <property type="entry name" value="aa-tRNA-synth_II"/>
</dbReference>
<dbReference type="InterPro" id="IPR004525">
    <property type="entry name" value="EpmA"/>
</dbReference>